<comment type="caution">
    <text evidence="3">The sequence shown here is derived from an EMBL/GenBank/DDBJ whole genome shotgun (WGS) entry which is preliminary data.</text>
</comment>
<keyword evidence="2" id="KW-0732">Signal</keyword>
<proteinExistence type="predicted"/>
<reference evidence="3" key="1">
    <citation type="submission" date="2022-09" db="EMBL/GenBank/DDBJ databases">
        <title>Fusarium specimens isolated from Avocado Roots.</title>
        <authorList>
            <person name="Stajich J."/>
            <person name="Roper C."/>
            <person name="Heimlech-Rivalta G."/>
        </authorList>
    </citation>
    <scope>NUCLEOTIDE SEQUENCE</scope>
    <source>
        <strain evidence="3">CF00136</strain>
    </source>
</reference>
<evidence type="ECO:0000313" key="3">
    <source>
        <dbReference type="EMBL" id="KAJ4256722.1"/>
    </source>
</evidence>
<evidence type="ECO:0008006" key="5">
    <source>
        <dbReference type="Google" id="ProtNLM"/>
    </source>
</evidence>
<dbReference type="OrthoDB" id="4576996at2759"/>
<dbReference type="Proteomes" id="UP001152049">
    <property type="component" value="Unassembled WGS sequence"/>
</dbReference>
<feature type="signal peptide" evidence="2">
    <location>
        <begin position="1"/>
        <end position="22"/>
    </location>
</feature>
<feature type="chain" id="PRO_5040764899" description="Fungal N-terminal domain-containing protein" evidence="2">
    <location>
        <begin position="23"/>
        <end position="265"/>
    </location>
</feature>
<evidence type="ECO:0000256" key="2">
    <source>
        <dbReference type="SAM" id="SignalP"/>
    </source>
</evidence>
<dbReference type="EMBL" id="JAOQAZ010000018">
    <property type="protein sequence ID" value="KAJ4256722.1"/>
    <property type="molecule type" value="Genomic_DNA"/>
</dbReference>
<dbReference type="AlphaFoldDB" id="A0A9W8RXB0"/>
<keyword evidence="4" id="KW-1185">Reference proteome</keyword>
<name>A0A9W8RXB0_9HYPO</name>
<gene>
    <name evidence="3" type="ORF">NW762_008818</name>
</gene>
<organism evidence="3 4">
    <name type="scientific">Fusarium torreyae</name>
    <dbReference type="NCBI Taxonomy" id="1237075"/>
    <lineage>
        <taxon>Eukaryota</taxon>
        <taxon>Fungi</taxon>
        <taxon>Dikarya</taxon>
        <taxon>Ascomycota</taxon>
        <taxon>Pezizomycotina</taxon>
        <taxon>Sordariomycetes</taxon>
        <taxon>Hypocreomycetidae</taxon>
        <taxon>Hypocreales</taxon>
        <taxon>Nectriaceae</taxon>
        <taxon>Fusarium</taxon>
    </lineage>
</organism>
<evidence type="ECO:0000256" key="1">
    <source>
        <dbReference type="SAM" id="Coils"/>
    </source>
</evidence>
<protein>
    <recommendedName>
        <fullName evidence="5">Fungal N-terminal domain-containing protein</fullName>
    </recommendedName>
</protein>
<keyword evidence="1" id="KW-0175">Coiled coil</keyword>
<accession>A0A9W8RXB0</accession>
<evidence type="ECO:0000313" key="4">
    <source>
        <dbReference type="Proteomes" id="UP001152049"/>
    </source>
</evidence>
<feature type="coiled-coil region" evidence="1">
    <location>
        <begin position="37"/>
        <end position="95"/>
    </location>
</feature>
<sequence length="265" mass="30346">MDPGTVLAIVSLALQVVKLADSVIDSFDRIQNAPRELRDFRQAVVRLQRHLEFLKADTSSFPPGELLHDDDVHEIEETLTLCKDLLQQHINLQRENFLVTSVVRGVWTFRNNQKLVKYKTRIDAHYTQILVPSWLRSLSARNASNNLLPSSAHEDTIVETEPDNNGTLDTSQNLSSSQYLVAPEHLQHITEKLEKLKTADDKEATEQTLRSIDYELRTCWTELGLVDESDNDDPVEYSFPTIKRKVVCLLQLPFTCPQKRIKNVD</sequence>